<evidence type="ECO:0000313" key="2">
    <source>
        <dbReference type="Proteomes" id="UP000499080"/>
    </source>
</evidence>
<name>A0A4Y2DK28_ARAVE</name>
<protein>
    <submittedName>
        <fullName evidence="1">Uncharacterized protein</fullName>
    </submittedName>
</protein>
<proteinExistence type="predicted"/>
<reference evidence="1 2" key="1">
    <citation type="journal article" date="2019" name="Sci. Rep.">
        <title>Orb-weaving spider Araneus ventricosus genome elucidates the spidroin gene catalogue.</title>
        <authorList>
            <person name="Kono N."/>
            <person name="Nakamura H."/>
            <person name="Ohtoshi R."/>
            <person name="Moran D.A.P."/>
            <person name="Shinohara A."/>
            <person name="Yoshida Y."/>
            <person name="Fujiwara M."/>
            <person name="Mori M."/>
            <person name="Tomita M."/>
            <person name="Arakawa K."/>
        </authorList>
    </citation>
    <scope>NUCLEOTIDE SEQUENCE [LARGE SCALE GENOMIC DNA]</scope>
</reference>
<keyword evidence="2" id="KW-1185">Reference proteome</keyword>
<gene>
    <name evidence="1" type="ORF">AVEN_28309_1</name>
</gene>
<evidence type="ECO:0000313" key="1">
    <source>
        <dbReference type="EMBL" id="GBM16346.1"/>
    </source>
</evidence>
<sequence length="97" mass="11114">MLGSTMFSMRQHYEWSEYGQSERGSSKDRLHRFLSILAAPRASPAKSMVSDATASPHRISHRQPGPIFFLQQSLRVRAERQKAPLPFFKAKASLRLR</sequence>
<dbReference type="AlphaFoldDB" id="A0A4Y2DK28"/>
<dbReference type="Proteomes" id="UP000499080">
    <property type="component" value="Unassembled WGS sequence"/>
</dbReference>
<organism evidence="1 2">
    <name type="scientific">Araneus ventricosus</name>
    <name type="common">Orbweaver spider</name>
    <name type="synonym">Epeira ventricosa</name>
    <dbReference type="NCBI Taxonomy" id="182803"/>
    <lineage>
        <taxon>Eukaryota</taxon>
        <taxon>Metazoa</taxon>
        <taxon>Ecdysozoa</taxon>
        <taxon>Arthropoda</taxon>
        <taxon>Chelicerata</taxon>
        <taxon>Arachnida</taxon>
        <taxon>Araneae</taxon>
        <taxon>Araneomorphae</taxon>
        <taxon>Entelegynae</taxon>
        <taxon>Araneoidea</taxon>
        <taxon>Araneidae</taxon>
        <taxon>Araneus</taxon>
    </lineage>
</organism>
<dbReference type="EMBL" id="BGPR01000372">
    <property type="protein sequence ID" value="GBM16346.1"/>
    <property type="molecule type" value="Genomic_DNA"/>
</dbReference>
<comment type="caution">
    <text evidence="1">The sequence shown here is derived from an EMBL/GenBank/DDBJ whole genome shotgun (WGS) entry which is preliminary data.</text>
</comment>
<accession>A0A4Y2DK28</accession>